<dbReference type="Proteomes" id="UP000193978">
    <property type="component" value="Chromosome"/>
</dbReference>
<keyword evidence="1" id="KW-0472">Membrane</keyword>
<dbReference type="KEGG" id="mbry:B1812_00745"/>
<evidence type="ECO:0000313" key="2">
    <source>
        <dbReference type="EMBL" id="ARN79837.1"/>
    </source>
</evidence>
<organism evidence="2 3">
    <name type="scientific">Methylocystis bryophila</name>
    <dbReference type="NCBI Taxonomy" id="655015"/>
    <lineage>
        <taxon>Bacteria</taxon>
        <taxon>Pseudomonadati</taxon>
        <taxon>Pseudomonadota</taxon>
        <taxon>Alphaproteobacteria</taxon>
        <taxon>Hyphomicrobiales</taxon>
        <taxon>Methylocystaceae</taxon>
        <taxon>Methylocystis</taxon>
    </lineage>
</organism>
<dbReference type="AlphaFoldDB" id="A0A1W6MQH8"/>
<reference evidence="2 3" key="1">
    <citation type="submission" date="2017-02" db="EMBL/GenBank/DDBJ databases">
        <authorList>
            <person name="Peterson S.W."/>
        </authorList>
    </citation>
    <scope>NUCLEOTIDE SEQUENCE [LARGE SCALE GENOMIC DNA]</scope>
    <source>
        <strain evidence="2 3">S285</strain>
    </source>
</reference>
<proteinExistence type="predicted"/>
<dbReference type="EMBL" id="CP019948">
    <property type="protein sequence ID" value="ARN79837.1"/>
    <property type="molecule type" value="Genomic_DNA"/>
</dbReference>
<keyword evidence="3" id="KW-1185">Reference proteome</keyword>
<name>A0A1W6MQH8_9HYPH</name>
<keyword evidence="1" id="KW-0812">Transmembrane</keyword>
<evidence type="ECO:0000313" key="3">
    <source>
        <dbReference type="Proteomes" id="UP000193978"/>
    </source>
</evidence>
<keyword evidence="1" id="KW-1133">Transmembrane helix</keyword>
<feature type="transmembrane region" description="Helical" evidence="1">
    <location>
        <begin position="41"/>
        <end position="59"/>
    </location>
</feature>
<gene>
    <name evidence="2" type="ORF">B1812_00745</name>
</gene>
<dbReference type="RefSeq" id="WP_085769884.1">
    <property type="nucleotide sequence ID" value="NZ_AP027149.1"/>
</dbReference>
<accession>A0A1W6MQH8</accession>
<evidence type="ECO:0000256" key="1">
    <source>
        <dbReference type="SAM" id="Phobius"/>
    </source>
</evidence>
<protein>
    <submittedName>
        <fullName evidence="2">Uncharacterized protein</fullName>
    </submittedName>
</protein>
<dbReference type="OrthoDB" id="8456793at2"/>
<sequence>MRATSENYADYDTQPVADDDANELVPRAVRGVSRFAYNGSYWLSYGVVYAIVFVAHSLPQENPVMHGFRDGARAAIDDLKTEE</sequence>